<evidence type="ECO:0000313" key="1">
    <source>
        <dbReference type="EMBL" id="HFT94261.1"/>
    </source>
</evidence>
<protein>
    <submittedName>
        <fullName evidence="1">Uncharacterized protein</fullName>
    </submittedName>
</protein>
<organism evidence="1">
    <name type="scientific">Leptospirillum ferriphilum</name>
    <dbReference type="NCBI Taxonomy" id="178606"/>
    <lineage>
        <taxon>Bacteria</taxon>
        <taxon>Pseudomonadati</taxon>
        <taxon>Nitrospirota</taxon>
        <taxon>Nitrospiria</taxon>
        <taxon>Nitrospirales</taxon>
        <taxon>Nitrospiraceae</taxon>
        <taxon>Leptospirillum</taxon>
    </lineage>
</organism>
<dbReference type="EMBL" id="DTMM01000216">
    <property type="protein sequence ID" value="HFT94261.1"/>
    <property type="molecule type" value="Genomic_DNA"/>
</dbReference>
<accession>A0A7C3LVS4</accession>
<sequence length="209" mass="24020">MRLSIGYRSLRFFVSEQWTLVRDIFSRIGDLVRPRIELIRTRLKRSRVESRKEHLLELLGEEAAGSGIPTSADWPEQIRQSDRVRSLYKRIGSLEKLENKLRTEAQVLEETGIVWLLNNLATELSARKVEVKTHWVQEHSPLLGLSVAEIRQQLLPPGFIPLLAYRGVRSVELSEDTPLQQSDMLVYLSSAKGSPPLGSDSRWQLYSRM</sequence>
<comment type="caution">
    <text evidence="1">The sequence shown here is derived from an EMBL/GenBank/DDBJ whole genome shotgun (WGS) entry which is preliminary data.</text>
</comment>
<name>A0A7C3LVS4_9BACT</name>
<reference evidence="1" key="1">
    <citation type="journal article" date="2020" name="mSystems">
        <title>Genome- and Community-Level Interaction Insights into Carbon Utilization and Element Cycling Functions of Hydrothermarchaeota in Hydrothermal Sediment.</title>
        <authorList>
            <person name="Zhou Z."/>
            <person name="Liu Y."/>
            <person name="Xu W."/>
            <person name="Pan J."/>
            <person name="Luo Z.H."/>
            <person name="Li M."/>
        </authorList>
    </citation>
    <scope>NUCLEOTIDE SEQUENCE [LARGE SCALE GENOMIC DNA]</scope>
    <source>
        <strain evidence="1">SpSt-902</strain>
    </source>
</reference>
<dbReference type="AlphaFoldDB" id="A0A7C3LVS4"/>
<gene>
    <name evidence="1" type="ORF">ENX03_10120</name>
</gene>
<proteinExistence type="predicted"/>